<comment type="caution">
    <text evidence="2">The sequence shown here is derived from an EMBL/GenBank/DDBJ whole genome shotgun (WGS) entry which is preliminary data.</text>
</comment>
<dbReference type="RefSeq" id="WP_145670019.1">
    <property type="nucleotide sequence ID" value="NZ_VIWO01000003.1"/>
</dbReference>
<dbReference type="EMBL" id="VIWO01000003">
    <property type="protein sequence ID" value="TWF41739.1"/>
    <property type="molecule type" value="Genomic_DNA"/>
</dbReference>
<accession>A0A561PUE6</accession>
<evidence type="ECO:0000313" key="3">
    <source>
        <dbReference type="Proteomes" id="UP000320811"/>
    </source>
</evidence>
<keyword evidence="3" id="KW-1185">Reference proteome</keyword>
<feature type="chain" id="PRO_5021891685" description="Glycosyl hydrolase family 101" evidence="1">
    <location>
        <begin position="30"/>
        <end position="737"/>
    </location>
</feature>
<proteinExistence type="predicted"/>
<dbReference type="Proteomes" id="UP000320811">
    <property type="component" value="Unassembled WGS sequence"/>
</dbReference>
<evidence type="ECO:0000313" key="2">
    <source>
        <dbReference type="EMBL" id="TWF41739.1"/>
    </source>
</evidence>
<gene>
    <name evidence="2" type="ORF">FHW36_103543</name>
</gene>
<sequence>MGRNYDSKRKLTAFISTLSCFFMVSATNAQQLTLSTKYAALKIDNGYITSIKDRKTGKEYTPPGMHSPLLALEKHKENFYPVSTKVLPGGKILAITYSNGSVATVKIDQKDTYLRFQLLSLSPRNDVDNVVWGPYKTTISKYIGEIISVMRNDEFAVGILGLDDNTTSGEPRDGDMTQASYLIHSPDPVKYPLPAELKEGQRFRIGGNGSNDVAFYSHPEDYYRYMNGNGAKLEPAFGASVTMHSRDRKKPYTIFYPEFNDFPSLKAPRHMELKPVDVDYIGSSIAFYACPDSLGLKVIEQVVKKEGLPYVTRNGKWVKDPANYEIDMAWSGPHDSLASYAAQLGLKAVQDEGLGEYYVNPANPWGGTQVTLNGKKQPVTALTNKLNKEGIAYGLHTLTEFVQPFSSDVHPVPNDGLCTVMTTPIAGNITATDTIIPVKDTSYLNESGGWDQNGVNVIRIGQELIKYKTVTTTPPYILTGVQRGALKTNAQAHQSGDTLTKLQINCYSGFIPDVQLGDTYAKFYANLLHDGGMNFIDFDGFESFTYQGHGQYPFKRFLRVLFEELKQLGVPYLRVMGSCVFEGNWHYMSVCNVGGGNNMFDPVHNKWGIEGKDIRYSFNSNYFPCTFGIQSIGKDWNVQTIENLQSKSIAWDATYMLGLSQRAVENRADKQSLFKAFRTWQNARNAQVFSKSLKMEMQEEGNHYHLEQQDGNTWILYSVAADGSFGNKRILKKEKKS</sequence>
<evidence type="ECO:0008006" key="4">
    <source>
        <dbReference type="Google" id="ProtNLM"/>
    </source>
</evidence>
<name>A0A561PUE6_9BACT</name>
<reference evidence="2 3" key="1">
    <citation type="submission" date="2019-06" db="EMBL/GenBank/DDBJ databases">
        <title>Sorghum-associated microbial communities from plants grown in Nebraska, USA.</title>
        <authorList>
            <person name="Schachtman D."/>
        </authorList>
    </citation>
    <scope>NUCLEOTIDE SEQUENCE [LARGE SCALE GENOMIC DNA]</scope>
    <source>
        <strain evidence="2 3">1209</strain>
    </source>
</reference>
<dbReference type="OrthoDB" id="2484068at2"/>
<keyword evidence="1" id="KW-0732">Signal</keyword>
<evidence type="ECO:0000256" key="1">
    <source>
        <dbReference type="SAM" id="SignalP"/>
    </source>
</evidence>
<feature type="signal peptide" evidence="1">
    <location>
        <begin position="1"/>
        <end position="29"/>
    </location>
</feature>
<protein>
    <recommendedName>
        <fullName evidence="4">Glycosyl hydrolase family 101</fullName>
    </recommendedName>
</protein>
<organism evidence="2 3">
    <name type="scientific">Chitinophaga polysaccharea</name>
    <dbReference type="NCBI Taxonomy" id="1293035"/>
    <lineage>
        <taxon>Bacteria</taxon>
        <taxon>Pseudomonadati</taxon>
        <taxon>Bacteroidota</taxon>
        <taxon>Chitinophagia</taxon>
        <taxon>Chitinophagales</taxon>
        <taxon>Chitinophagaceae</taxon>
        <taxon>Chitinophaga</taxon>
    </lineage>
</organism>
<dbReference type="AlphaFoldDB" id="A0A561PUE6"/>